<dbReference type="SUPFAM" id="SSF54506">
    <property type="entry name" value="Diaminopimelate epimerase-like"/>
    <property type="match status" value="1"/>
</dbReference>
<protein>
    <submittedName>
        <fullName evidence="3">PhzF family phenazine biosynthesis protein</fullName>
    </submittedName>
</protein>
<dbReference type="GO" id="GO:0005737">
    <property type="term" value="C:cytoplasm"/>
    <property type="evidence" value="ECO:0007669"/>
    <property type="project" value="TreeGrafter"/>
</dbReference>
<name>A0A847SAX5_9NEIS</name>
<dbReference type="Proteomes" id="UP000587991">
    <property type="component" value="Unassembled WGS sequence"/>
</dbReference>
<dbReference type="Gene3D" id="3.10.310.10">
    <property type="entry name" value="Diaminopimelate Epimerase, Chain A, domain 1"/>
    <property type="match status" value="2"/>
</dbReference>
<evidence type="ECO:0000256" key="1">
    <source>
        <dbReference type="ARBA" id="ARBA00008270"/>
    </source>
</evidence>
<evidence type="ECO:0000256" key="2">
    <source>
        <dbReference type="PIRSR" id="PIRSR016184-1"/>
    </source>
</evidence>
<evidence type="ECO:0000313" key="4">
    <source>
        <dbReference type="Proteomes" id="UP000587991"/>
    </source>
</evidence>
<feature type="active site" evidence="2">
    <location>
        <position position="45"/>
    </location>
</feature>
<dbReference type="Pfam" id="PF02567">
    <property type="entry name" value="PhzC-PhzF"/>
    <property type="match status" value="1"/>
</dbReference>
<dbReference type="PANTHER" id="PTHR13774:SF32">
    <property type="entry name" value="ANTISENSE-ENHANCING SEQUENCE 1"/>
    <property type="match status" value="1"/>
</dbReference>
<keyword evidence="4" id="KW-1185">Reference proteome</keyword>
<comment type="caution">
    <text evidence="3">The sequence shown here is derived from an EMBL/GenBank/DDBJ whole genome shotgun (WGS) entry which is preliminary data.</text>
</comment>
<dbReference type="InterPro" id="IPR003719">
    <property type="entry name" value="Phenazine_PhzF-like"/>
</dbReference>
<accession>A0A847SAX5</accession>
<dbReference type="NCBIfam" id="TIGR00654">
    <property type="entry name" value="PhzF_family"/>
    <property type="match status" value="1"/>
</dbReference>
<gene>
    <name evidence="3" type="ORF">HF682_05885</name>
</gene>
<comment type="similarity">
    <text evidence="1">Belongs to the PhzF family.</text>
</comment>
<dbReference type="PANTHER" id="PTHR13774">
    <property type="entry name" value="PHENAZINE BIOSYNTHESIS PROTEIN"/>
    <property type="match status" value="1"/>
</dbReference>
<sequence length="304" mass="33103">MQTFHTYDVFTDRRFGGNPLAVVSAADGLDEATMQQIAREFNYSETVFLQAATEAGCAWCLRIFTPSLEMRFAGHPTIGAALHLAWQGLLGTLEDGATRTLQTMAGPVPVQFSVQNGQVQSARLTAPEVPTVLPVSLTPAQLAELLALDEGDFPPGVAPVMVSCGMPYLLVALSSREALSRLRLQADAWHRYYDPAWRKLFAFAPDGVLGYVPQQDGVYAARMMWMERDVPMEDPATGGAASSLAGWLASQQEVADGEWRWTLHQGEDMGRFSVLHLTGRKQQGRVLPPMVGGGAVPIMQGQLR</sequence>
<dbReference type="AlphaFoldDB" id="A0A847SAX5"/>
<evidence type="ECO:0000313" key="3">
    <source>
        <dbReference type="EMBL" id="NLR74686.1"/>
    </source>
</evidence>
<dbReference type="GO" id="GO:0016853">
    <property type="term" value="F:isomerase activity"/>
    <property type="evidence" value="ECO:0007669"/>
    <property type="project" value="TreeGrafter"/>
</dbReference>
<organism evidence="3 4">
    <name type="scientific">Leeia aquatica</name>
    <dbReference type="NCBI Taxonomy" id="2725557"/>
    <lineage>
        <taxon>Bacteria</taxon>
        <taxon>Pseudomonadati</taxon>
        <taxon>Pseudomonadota</taxon>
        <taxon>Betaproteobacteria</taxon>
        <taxon>Neisseriales</taxon>
        <taxon>Leeiaceae</taxon>
        <taxon>Leeia</taxon>
    </lineage>
</organism>
<dbReference type="EMBL" id="JABAIM010000001">
    <property type="protein sequence ID" value="NLR74686.1"/>
    <property type="molecule type" value="Genomic_DNA"/>
</dbReference>
<reference evidence="3 4" key="1">
    <citation type="submission" date="2020-04" db="EMBL/GenBank/DDBJ databases">
        <title>Draft genome of Leeia sp. IMCC25680.</title>
        <authorList>
            <person name="Song J."/>
            <person name="Cho J.-C."/>
        </authorList>
    </citation>
    <scope>NUCLEOTIDE SEQUENCE [LARGE SCALE GENOMIC DNA]</scope>
    <source>
        <strain evidence="3 4">IMCC25680</strain>
    </source>
</reference>
<proteinExistence type="inferred from homology"/>
<dbReference type="PIRSF" id="PIRSF016184">
    <property type="entry name" value="PhzC_PhzF"/>
    <property type="match status" value="1"/>
</dbReference>
<dbReference type="RefSeq" id="WP_168876282.1">
    <property type="nucleotide sequence ID" value="NZ_JABAIM010000001.1"/>
</dbReference>